<dbReference type="Gene3D" id="3.90.226.10">
    <property type="entry name" value="2-enoyl-CoA Hydratase, Chain A, domain 1"/>
    <property type="match status" value="2"/>
</dbReference>
<name>A0A812EL17_ACAPH</name>
<dbReference type="UniPathway" id="UPA00363">
    <property type="reaction ID" value="UER00861"/>
</dbReference>
<dbReference type="GO" id="GO:0006552">
    <property type="term" value="P:L-leucine catabolic process"/>
    <property type="evidence" value="ECO:0007669"/>
    <property type="project" value="UniProtKB-UniPathway"/>
</dbReference>
<evidence type="ECO:0000256" key="2">
    <source>
        <dbReference type="ARBA" id="ARBA00026116"/>
    </source>
</evidence>
<dbReference type="GO" id="GO:1905202">
    <property type="term" value="C:methylcrotonoyl-CoA carboxylase complex"/>
    <property type="evidence" value="ECO:0007669"/>
    <property type="project" value="TreeGrafter"/>
</dbReference>
<comment type="catalytic activity">
    <reaction evidence="6">
        <text>3-methylbut-2-enoyl-CoA + hydrogencarbonate + ATP = 3-methyl-(2E)-glutaconyl-CoA + ADP + phosphate + H(+)</text>
        <dbReference type="Rhea" id="RHEA:13589"/>
        <dbReference type="ChEBI" id="CHEBI:15378"/>
        <dbReference type="ChEBI" id="CHEBI:17544"/>
        <dbReference type="ChEBI" id="CHEBI:30616"/>
        <dbReference type="ChEBI" id="CHEBI:43474"/>
        <dbReference type="ChEBI" id="CHEBI:57344"/>
        <dbReference type="ChEBI" id="CHEBI:57346"/>
        <dbReference type="ChEBI" id="CHEBI:456216"/>
        <dbReference type="EC" id="6.4.1.4"/>
    </reaction>
</comment>
<dbReference type="InterPro" id="IPR034733">
    <property type="entry name" value="AcCoA_carboxyl_beta"/>
</dbReference>
<dbReference type="InterPro" id="IPR045190">
    <property type="entry name" value="MCCB/AccD1-like"/>
</dbReference>
<evidence type="ECO:0000256" key="6">
    <source>
        <dbReference type="ARBA" id="ARBA00052347"/>
    </source>
</evidence>
<dbReference type="PROSITE" id="PS50989">
    <property type="entry name" value="COA_CT_CTER"/>
    <property type="match status" value="1"/>
</dbReference>
<organism evidence="9 10">
    <name type="scientific">Acanthosepion pharaonis</name>
    <name type="common">Pharaoh cuttlefish</name>
    <name type="synonym">Sepia pharaonis</name>
    <dbReference type="NCBI Taxonomy" id="158019"/>
    <lineage>
        <taxon>Eukaryota</taxon>
        <taxon>Metazoa</taxon>
        <taxon>Spiralia</taxon>
        <taxon>Lophotrochozoa</taxon>
        <taxon>Mollusca</taxon>
        <taxon>Cephalopoda</taxon>
        <taxon>Coleoidea</taxon>
        <taxon>Decapodiformes</taxon>
        <taxon>Sepiida</taxon>
        <taxon>Sepiina</taxon>
        <taxon>Sepiidae</taxon>
        <taxon>Acanthosepion</taxon>
    </lineage>
</organism>
<evidence type="ECO:0000256" key="3">
    <source>
        <dbReference type="ARBA" id="ARBA00031109"/>
    </source>
</evidence>
<dbReference type="Pfam" id="PF01039">
    <property type="entry name" value="Carboxyl_trans"/>
    <property type="match status" value="1"/>
</dbReference>
<dbReference type="AlphaFoldDB" id="A0A812EL17"/>
<proteinExistence type="predicted"/>
<dbReference type="OrthoDB" id="439921at2759"/>
<dbReference type="EC" id="6.4.1.4" evidence="2"/>
<comment type="caution">
    <text evidence="9">The sequence shown here is derived from an EMBL/GenBank/DDBJ whole genome shotgun (WGS) entry which is preliminary data.</text>
</comment>
<evidence type="ECO:0000256" key="5">
    <source>
        <dbReference type="ARBA" id="ARBA00031404"/>
    </source>
</evidence>
<dbReference type="InterPro" id="IPR011762">
    <property type="entry name" value="COA_CT_N"/>
</dbReference>
<evidence type="ECO:0000313" key="9">
    <source>
        <dbReference type="EMBL" id="CAE1328094.1"/>
    </source>
</evidence>
<gene>
    <name evidence="9" type="ORF">SPHA_77661</name>
</gene>
<dbReference type="GO" id="GO:0004485">
    <property type="term" value="F:methylcrotonoyl-CoA carboxylase activity"/>
    <property type="evidence" value="ECO:0007669"/>
    <property type="project" value="UniProtKB-EC"/>
</dbReference>
<keyword evidence="9" id="KW-0436">Ligase</keyword>
<evidence type="ECO:0000256" key="1">
    <source>
        <dbReference type="ARBA" id="ARBA00025711"/>
    </source>
</evidence>
<feature type="domain" description="CoA carboxyltransferase C-terminal" evidence="8">
    <location>
        <begin position="202"/>
        <end position="447"/>
    </location>
</feature>
<dbReference type="SUPFAM" id="SSF52096">
    <property type="entry name" value="ClpP/crotonase"/>
    <property type="match status" value="2"/>
</dbReference>
<protein>
    <recommendedName>
        <fullName evidence="2">methylcrotonoyl-CoA carboxylase</fullName>
        <ecNumber evidence="2">6.4.1.4</ecNumber>
    </recommendedName>
    <alternativeName>
        <fullName evidence="5">3-methylcrotonyl-CoA carboxylase 2</fullName>
    </alternativeName>
    <alternativeName>
        <fullName evidence="3">3-methylcrotonyl-CoA carboxylase non-biotin-containing subunit</fullName>
    </alternativeName>
    <alternativeName>
        <fullName evidence="4">3-methylcrotonyl-CoA:carbon dioxide ligase subunit beta</fullName>
    </alternativeName>
</protein>
<dbReference type="PROSITE" id="PS50980">
    <property type="entry name" value="COA_CT_NTER"/>
    <property type="match status" value="1"/>
</dbReference>
<comment type="pathway">
    <text evidence="1">Amino-acid degradation; L-leucine degradation; (S)-3-hydroxy-3-methylglutaryl-CoA from 3-isovaleryl-CoA: step 2/3.</text>
</comment>
<reference evidence="9" key="1">
    <citation type="submission" date="2021-01" db="EMBL/GenBank/DDBJ databases">
        <authorList>
            <person name="Li R."/>
            <person name="Bekaert M."/>
        </authorList>
    </citation>
    <scope>NUCLEOTIDE SEQUENCE</scope>
    <source>
        <strain evidence="9">Farmed</strain>
    </source>
</reference>
<accession>A0A812EL17</accession>
<dbReference type="GO" id="GO:0005739">
    <property type="term" value="C:mitochondrion"/>
    <property type="evidence" value="ECO:0007669"/>
    <property type="project" value="TreeGrafter"/>
</dbReference>
<dbReference type="PANTHER" id="PTHR22855:SF47">
    <property type="entry name" value="METHYLCROTONOYL-COA CARBOXYLASE"/>
    <property type="match status" value="1"/>
</dbReference>
<dbReference type="Proteomes" id="UP000597762">
    <property type="component" value="Unassembled WGS sequence"/>
</dbReference>
<evidence type="ECO:0000256" key="4">
    <source>
        <dbReference type="ARBA" id="ARBA00031237"/>
    </source>
</evidence>
<keyword evidence="10" id="KW-1185">Reference proteome</keyword>
<evidence type="ECO:0000259" key="8">
    <source>
        <dbReference type="PROSITE" id="PS50989"/>
    </source>
</evidence>
<feature type="domain" description="CoA carboxyltransferase N-terminal" evidence="7">
    <location>
        <begin position="1"/>
        <end position="200"/>
    </location>
</feature>
<dbReference type="InterPro" id="IPR011763">
    <property type="entry name" value="COA_CT_C"/>
</dbReference>
<dbReference type="InterPro" id="IPR029045">
    <property type="entry name" value="ClpP/crotonase-like_dom_sf"/>
</dbReference>
<evidence type="ECO:0000313" key="10">
    <source>
        <dbReference type="Proteomes" id="UP000597762"/>
    </source>
</evidence>
<evidence type="ECO:0000259" key="7">
    <source>
        <dbReference type="PROSITE" id="PS50980"/>
    </source>
</evidence>
<dbReference type="PANTHER" id="PTHR22855">
    <property type="entry name" value="ACETYL, PROPIONYL, PYRUVATE, AND GLUTACONYL CARBOXYLASE-RELATED"/>
    <property type="match status" value="1"/>
</dbReference>
<sequence>MGMEYGNVPQAGMLAGIGRVHGLECLIMANEATVKGGSIYPIGVKKQLRIQEIGLQNRLPCIYLVDSGGAFLPLQSEIFPDKNHGGRTFYNIAEMSSQNIPQITVVLGHCTAGAAYIPTMSHEVVIVQRIGAIFLGGPPLVKAALGETVSTEDLGGATMHSSVSGCSDHYASTEPEAFTMVRDIVASLNLLPKSTPEHGDEPLYDPLELLGIIPDKNQHTMDPYKIIARITDGSRFGEFKKNYGPNLVTGFAHINGHLVGILTNKGVIGYNAATKGSQFVQLCNQRGISLVFLQNTVPDSLQEIPTTDYELYMSNHLKSHGQMIAAISCANVPKITIIVGNAFGMDHYLMCGRAMSPNFMFSWPNAKIGLMESDTLLHNITQEMNLTEEQTGKMREKLSREVTAIFASSRIWNDGIILPHQTRQVLTRCLEICPTSSESRTNPFLRM</sequence>
<dbReference type="EMBL" id="CAHIKZ030005520">
    <property type="protein sequence ID" value="CAE1328094.1"/>
    <property type="molecule type" value="Genomic_DNA"/>
</dbReference>